<dbReference type="Proteomes" id="UP001199916">
    <property type="component" value="Unassembled WGS sequence"/>
</dbReference>
<name>A0ABS8YNR8_9BACL</name>
<keyword evidence="1" id="KW-0472">Membrane</keyword>
<sequence length="151" mass="17478">MGDLWVMGIIGIGLLLWIGFGLRHYVRTSEPLEDVILSDRFPQDEEVIALIESSGYEIIGGKFFVPLHFCLDGENLEPTRLWGDMVVKRDEQWYIVRIARERMQLDWSASGLRKLWSPYFAAYPDCAGLLIVDLLERRVRLLRMDFGEAQS</sequence>
<evidence type="ECO:0000313" key="3">
    <source>
        <dbReference type="Proteomes" id="UP001199916"/>
    </source>
</evidence>
<keyword evidence="2" id="KW-0238">DNA-binding</keyword>
<gene>
    <name evidence="2" type="ORF">LQV63_28350</name>
</gene>
<evidence type="ECO:0000256" key="1">
    <source>
        <dbReference type="SAM" id="Phobius"/>
    </source>
</evidence>
<proteinExistence type="predicted"/>
<organism evidence="2 3">
    <name type="scientific">Paenibacillus profundus</name>
    <dbReference type="NCBI Taxonomy" id="1173085"/>
    <lineage>
        <taxon>Bacteria</taxon>
        <taxon>Bacillati</taxon>
        <taxon>Bacillota</taxon>
        <taxon>Bacilli</taxon>
        <taxon>Bacillales</taxon>
        <taxon>Paenibacillaceae</taxon>
        <taxon>Paenibacillus</taxon>
    </lineage>
</organism>
<keyword evidence="1" id="KW-1133">Transmembrane helix</keyword>
<keyword evidence="1" id="KW-0812">Transmembrane</keyword>
<keyword evidence="3" id="KW-1185">Reference proteome</keyword>
<dbReference type="RefSeq" id="WP_019422908.1">
    <property type="nucleotide sequence ID" value="NZ_JAJNBZ010000043.1"/>
</dbReference>
<accession>A0ABS8YNR8</accession>
<comment type="caution">
    <text evidence="2">The sequence shown here is derived from an EMBL/GenBank/DDBJ whole genome shotgun (WGS) entry which is preliminary data.</text>
</comment>
<feature type="transmembrane region" description="Helical" evidence="1">
    <location>
        <begin position="6"/>
        <end position="26"/>
    </location>
</feature>
<reference evidence="2 3" key="1">
    <citation type="submission" date="2021-11" db="EMBL/GenBank/DDBJ databases">
        <title>Draft genome sequence of Paenibacillus profundus YoMME, a new Gram-positive bacteria with exoelectrogenic properties.</title>
        <authorList>
            <person name="Hubenova Y."/>
            <person name="Hubenova E."/>
            <person name="Manasiev Y."/>
            <person name="Peykov S."/>
            <person name="Mitov M."/>
        </authorList>
    </citation>
    <scope>NUCLEOTIDE SEQUENCE [LARGE SCALE GENOMIC DNA]</scope>
    <source>
        <strain evidence="2 3">YoMME</strain>
    </source>
</reference>
<evidence type="ECO:0000313" key="2">
    <source>
        <dbReference type="EMBL" id="MCE5173177.1"/>
    </source>
</evidence>
<dbReference type="EMBL" id="JAJNBZ010000043">
    <property type="protein sequence ID" value="MCE5173177.1"/>
    <property type="molecule type" value="Genomic_DNA"/>
</dbReference>
<dbReference type="GO" id="GO:0003677">
    <property type="term" value="F:DNA binding"/>
    <property type="evidence" value="ECO:0007669"/>
    <property type="project" value="UniProtKB-KW"/>
</dbReference>
<protein>
    <submittedName>
        <fullName evidence="2">DNA-binding protein</fullName>
    </submittedName>
</protein>